<dbReference type="Gene3D" id="1.50.10.10">
    <property type="match status" value="1"/>
</dbReference>
<dbReference type="AlphaFoldDB" id="A0A955LA47"/>
<dbReference type="PANTHER" id="PTHR31616:SF13">
    <property type="entry name" value="GLUCAN 1,4-ALPHA-GLUCOSIDASE"/>
    <property type="match status" value="1"/>
</dbReference>
<sequence length="659" mass="76450">MAKSFVYGNGSIAVGLDLYGQVYDVYFPYVGLENHTGGSYVHKIGVWIDGIFHWTDDGTWEISCDYYDNGEIDNKLILKHNQLKIKIEVTDEVYNELNIFLRSFKLFNLSETSREIKLYFNQQFEIYESHRGDTAYYDPKDNVVIHYKGRRIFLANAINRDTKEAFNEYSVGLFGIEGKLGTYKDAEDGKLEKNPIEHGLTDSVIGLSMNIEPNGNQTIDYWLAISKNMNEVKQLNEYVLKKTPDYLITTTKNYWKAWSAKKEMDFKDLTLEEQALFKQSLKMLRVHTDTTGAIIASSDTDLLKYGRDAYSYVWPRDAAFTSMAYARAGYDDINKNIINFFNDIITPEGYFMHKYRSDKSLGSSWHPWVYKGVTELPIQLDETALVVNAIWSDYKYSRDIEYLEKIYNSLLRKAIDFIISRIDTQTGLVKPSYDLWEEHFGTFTFTSSTVYGALQAASEMAEVFGKKDKKEEYMMLSKLVKNGILNYHYNSETKTFYKRIIYKEHSIDGIELKDDTADMSSLYGLFRFKVLESDDERLINMKKYVQEKLQCSTPIGGMPRYENDRYFKVTENVQGNPWVITTMWMAQLCIAQSKSLDELKKCRYYIDWANSHASNSGILSEQLDPTNGMQISASPLTWSHTEYIITVLDYIEKYEQLSS</sequence>
<accession>A0A955LA47</accession>
<dbReference type="PANTHER" id="PTHR31616">
    <property type="entry name" value="TREHALASE"/>
    <property type="match status" value="1"/>
</dbReference>
<dbReference type="InterPro" id="IPR008928">
    <property type="entry name" value="6-hairpin_glycosidase_sf"/>
</dbReference>
<evidence type="ECO:0000259" key="1">
    <source>
        <dbReference type="Pfam" id="PF00723"/>
    </source>
</evidence>
<dbReference type="InterPro" id="IPR011613">
    <property type="entry name" value="GH15-like"/>
</dbReference>
<dbReference type="Proteomes" id="UP000714915">
    <property type="component" value="Unassembled WGS sequence"/>
</dbReference>
<evidence type="ECO:0000313" key="2">
    <source>
        <dbReference type="EMBL" id="MCA9386960.1"/>
    </source>
</evidence>
<evidence type="ECO:0000313" key="3">
    <source>
        <dbReference type="Proteomes" id="UP000714915"/>
    </source>
</evidence>
<keyword evidence="2" id="KW-0378">Hydrolase</keyword>
<dbReference type="GO" id="GO:0005975">
    <property type="term" value="P:carbohydrate metabolic process"/>
    <property type="evidence" value="ECO:0007669"/>
    <property type="project" value="InterPro"/>
</dbReference>
<dbReference type="InterPro" id="IPR012341">
    <property type="entry name" value="6hp_glycosidase-like_sf"/>
</dbReference>
<dbReference type="GO" id="GO:0004553">
    <property type="term" value="F:hydrolase activity, hydrolyzing O-glycosyl compounds"/>
    <property type="evidence" value="ECO:0007669"/>
    <property type="project" value="TreeGrafter"/>
</dbReference>
<protein>
    <submittedName>
        <fullName evidence="2">Glycoside hydrolase family 15 protein</fullName>
    </submittedName>
</protein>
<reference evidence="2" key="1">
    <citation type="submission" date="2020-04" db="EMBL/GenBank/DDBJ databases">
        <authorList>
            <person name="Zhang T."/>
        </authorList>
    </citation>
    <scope>NUCLEOTIDE SEQUENCE</scope>
    <source>
        <strain evidence="2">HKST-UBA09</strain>
    </source>
</reference>
<name>A0A955LA47_9BACT</name>
<proteinExistence type="predicted"/>
<dbReference type="Pfam" id="PF00723">
    <property type="entry name" value="Glyco_hydro_15"/>
    <property type="match status" value="1"/>
</dbReference>
<organism evidence="2 3">
    <name type="scientific">Candidatus Dojkabacteria bacterium</name>
    <dbReference type="NCBI Taxonomy" id="2099670"/>
    <lineage>
        <taxon>Bacteria</taxon>
        <taxon>Candidatus Dojkabacteria</taxon>
    </lineage>
</organism>
<dbReference type="EMBL" id="JAGQLF010000030">
    <property type="protein sequence ID" value="MCA9386960.1"/>
    <property type="molecule type" value="Genomic_DNA"/>
</dbReference>
<feature type="domain" description="GH15-like" evidence="1">
    <location>
        <begin position="279"/>
        <end position="646"/>
    </location>
</feature>
<reference evidence="2" key="2">
    <citation type="journal article" date="2021" name="Microbiome">
        <title>Successional dynamics and alternative stable states in a saline activated sludge microbial community over 9 years.</title>
        <authorList>
            <person name="Wang Y."/>
            <person name="Ye J."/>
            <person name="Ju F."/>
            <person name="Liu L."/>
            <person name="Boyd J.A."/>
            <person name="Deng Y."/>
            <person name="Parks D.H."/>
            <person name="Jiang X."/>
            <person name="Yin X."/>
            <person name="Woodcroft B.J."/>
            <person name="Tyson G.W."/>
            <person name="Hugenholtz P."/>
            <person name="Polz M.F."/>
            <person name="Zhang T."/>
        </authorList>
    </citation>
    <scope>NUCLEOTIDE SEQUENCE</scope>
    <source>
        <strain evidence="2">HKST-UBA09</strain>
    </source>
</reference>
<gene>
    <name evidence="2" type="ORF">KC669_02910</name>
</gene>
<comment type="caution">
    <text evidence="2">The sequence shown here is derived from an EMBL/GenBank/DDBJ whole genome shotgun (WGS) entry which is preliminary data.</text>
</comment>
<dbReference type="SUPFAM" id="SSF48208">
    <property type="entry name" value="Six-hairpin glycosidases"/>
    <property type="match status" value="1"/>
</dbReference>